<name>A0ABW2KPB1_9ACTN</name>
<evidence type="ECO:0000259" key="8">
    <source>
        <dbReference type="PROSITE" id="PS50011"/>
    </source>
</evidence>
<evidence type="ECO:0000256" key="4">
    <source>
        <dbReference type="ARBA" id="ARBA00022840"/>
    </source>
</evidence>
<reference evidence="10" key="1">
    <citation type="journal article" date="2019" name="Int. J. Syst. Evol. Microbiol.">
        <title>The Global Catalogue of Microorganisms (GCM) 10K type strain sequencing project: providing services to taxonomists for standard genome sequencing and annotation.</title>
        <authorList>
            <consortium name="The Broad Institute Genomics Platform"/>
            <consortium name="The Broad Institute Genome Sequencing Center for Infectious Disease"/>
            <person name="Wu L."/>
            <person name="Ma J."/>
        </authorList>
    </citation>
    <scope>NUCLEOTIDE SEQUENCE [LARGE SCALE GENOMIC DNA]</scope>
    <source>
        <strain evidence="10">CGMCC 4.7382</strain>
    </source>
</reference>
<comment type="caution">
    <text evidence="9">The sequence shown here is derived from an EMBL/GenBank/DDBJ whole genome shotgun (WGS) entry which is preliminary data.</text>
</comment>
<keyword evidence="10" id="KW-1185">Reference proteome</keyword>
<dbReference type="PROSITE" id="PS50011">
    <property type="entry name" value="PROTEIN_KINASE_DOM"/>
    <property type="match status" value="1"/>
</dbReference>
<evidence type="ECO:0000313" key="10">
    <source>
        <dbReference type="Proteomes" id="UP001596540"/>
    </source>
</evidence>
<proteinExistence type="predicted"/>
<keyword evidence="4 5" id="KW-0067">ATP-binding</keyword>
<evidence type="ECO:0000313" key="9">
    <source>
        <dbReference type="EMBL" id="MFC7331269.1"/>
    </source>
</evidence>
<dbReference type="InterPro" id="IPR008271">
    <property type="entry name" value="Ser/Thr_kinase_AS"/>
</dbReference>
<evidence type="ECO:0000256" key="3">
    <source>
        <dbReference type="ARBA" id="ARBA00022777"/>
    </source>
</evidence>
<evidence type="ECO:0000256" key="2">
    <source>
        <dbReference type="ARBA" id="ARBA00022741"/>
    </source>
</evidence>
<dbReference type="InterPro" id="IPR017441">
    <property type="entry name" value="Protein_kinase_ATP_BS"/>
</dbReference>
<evidence type="ECO:0000256" key="5">
    <source>
        <dbReference type="PROSITE-ProRule" id="PRU10141"/>
    </source>
</evidence>
<dbReference type="InterPro" id="IPR000719">
    <property type="entry name" value="Prot_kinase_dom"/>
</dbReference>
<dbReference type="PANTHER" id="PTHR43289:SF34">
    <property type="entry name" value="SERINE_THREONINE-PROTEIN KINASE YBDM-RELATED"/>
    <property type="match status" value="1"/>
</dbReference>
<keyword evidence="7" id="KW-1133">Transmembrane helix</keyword>
<dbReference type="Gene3D" id="3.30.200.20">
    <property type="entry name" value="Phosphorylase Kinase, domain 1"/>
    <property type="match status" value="1"/>
</dbReference>
<feature type="binding site" evidence="5">
    <location>
        <position position="62"/>
    </location>
    <ligand>
        <name>ATP</name>
        <dbReference type="ChEBI" id="CHEBI:30616"/>
    </ligand>
</feature>
<dbReference type="PANTHER" id="PTHR43289">
    <property type="entry name" value="MITOGEN-ACTIVATED PROTEIN KINASE KINASE KINASE 20-RELATED"/>
    <property type="match status" value="1"/>
</dbReference>
<dbReference type="Gene3D" id="1.10.510.10">
    <property type="entry name" value="Transferase(Phosphotransferase) domain 1"/>
    <property type="match status" value="1"/>
</dbReference>
<keyword evidence="2 5" id="KW-0547">Nucleotide-binding</keyword>
<dbReference type="Pfam" id="PF00069">
    <property type="entry name" value="Pkinase"/>
    <property type="match status" value="1"/>
</dbReference>
<evidence type="ECO:0000256" key="1">
    <source>
        <dbReference type="ARBA" id="ARBA00022679"/>
    </source>
</evidence>
<dbReference type="RefSeq" id="WP_379874005.1">
    <property type="nucleotide sequence ID" value="NZ_JBHTBH010000018.1"/>
</dbReference>
<organism evidence="9 10">
    <name type="scientific">Marinactinospora rubrisoli</name>
    <dbReference type="NCBI Taxonomy" id="2715399"/>
    <lineage>
        <taxon>Bacteria</taxon>
        <taxon>Bacillati</taxon>
        <taxon>Actinomycetota</taxon>
        <taxon>Actinomycetes</taxon>
        <taxon>Streptosporangiales</taxon>
        <taxon>Nocardiopsidaceae</taxon>
        <taxon>Marinactinospora</taxon>
    </lineage>
</organism>
<dbReference type="EMBL" id="JBHTBH010000018">
    <property type="protein sequence ID" value="MFC7331269.1"/>
    <property type="molecule type" value="Genomic_DNA"/>
</dbReference>
<feature type="compositionally biased region" description="Polar residues" evidence="6">
    <location>
        <begin position="370"/>
        <end position="383"/>
    </location>
</feature>
<evidence type="ECO:0000256" key="7">
    <source>
        <dbReference type="SAM" id="Phobius"/>
    </source>
</evidence>
<sequence length="530" mass="55257">MSRRSERTISVLVPPDLSPLAPEDPRTIGRYVLIGRIGSGQTGTVYAGVDPEAATPRVLAVKTVRPARVPDEATRGRLDQRLRVLATVDGRCYVPPLEFDAFGDPAWLAMPYVGGVPLAQFVRRRGTLSQGRLVALAAAVAEGLAALHGKGLAHGDLKPGNIVLAASGPRLLDCALPGDEITRRFAPGWLAPERHRGEPPRAVGDVFAWGAVTAFAATGRFPFGMGEPETVAARVLSEEPDIAGVPDELASLVRRALAKEPDDRPTGRELLTGVLAAWEAAASAAAPVPGDTGAAPGTAVTRLLNREWPGISEPAWLPRVIHLDDRRERPERRRGRAVLIAVGAAVAAAAIGAGAWAAAGALGDRPEPQATPSAEPSPQSGGSTDPEAAASPAQRTATVRFGAIPQPDPVDGPWVYTEVAPVDGTPPGNAGPVTSEEWSARWSDVTDAAQPEEARIAPDAEVLCAQFCLAAGESASDEQGRGGYPVTGQDFINYLSWGGVVIAEVTFAEEPGPDGVPEIVAITELFPPTG</sequence>
<dbReference type="SUPFAM" id="SSF56112">
    <property type="entry name" value="Protein kinase-like (PK-like)"/>
    <property type="match status" value="1"/>
</dbReference>
<feature type="region of interest" description="Disordered" evidence="6">
    <location>
        <begin position="362"/>
        <end position="396"/>
    </location>
</feature>
<dbReference type="Proteomes" id="UP001596540">
    <property type="component" value="Unassembled WGS sequence"/>
</dbReference>
<dbReference type="CDD" id="cd14014">
    <property type="entry name" value="STKc_PknB_like"/>
    <property type="match status" value="1"/>
</dbReference>
<dbReference type="PROSITE" id="PS00108">
    <property type="entry name" value="PROTEIN_KINASE_ST"/>
    <property type="match status" value="1"/>
</dbReference>
<keyword evidence="7" id="KW-0812">Transmembrane</keyword>
<dbReference type="PROSITE" id="PS00107">
    <property type="entry name" value="PROTEIN_KINASE_ATP"/>
    <property type="match status" value="1"/>
</dbReference>
<feature type="domain" description="Protein kinase" evidence="8">
    <location>
        <begin position="31"/>
        <end position="279"/>
    </location>
</feature>
<gene>
    <name evidence="9" type="ORF">ACFQRF_26360</name>
</gene>
<keyword evidence="7" id="KW-0472">Membrane</keyword>
<protein>
    <submittedName>
        <fullName evidence="9">Serine/threonine-protein kinase</fullName>
        <ecNumber evidence="9">2.7.11.1</ecNumber>
    </submittedName>
</protein>
<feature type="transmembrane region" description="Helical" evidence="7">
    <location>
        <begin position="337"/>
        <end position="359"/>
    </location>
</feature>
<dbReference type="GO" id="GO:0004674">
    <property type="term" value="F:protein serine/threonine kinase activity"/>
    <property type="evidence" value="ECO:0007669"/>
    <property type="project" value="UniProtKB-EC"/>
</dbReference>
<dbReference type="EC" id="2.7.11.1" evidence="9"/>
<evidence type="ECO:0000256" key="6">
    <source>
        <dbReference type="SAM" id="MobiDB-lite"/>
    </source>
</evidence>
<keyword evidence="3 9" id="KW-0418">Kinase</keyword>
<accession>A0ABW2KPB1</accession>
<dbReference type="InterPro" id="IPR011009">
    <property type="entry name" value="Kinase-like_dom_sf"/>
</dbReference>
<keyword evidence="1 9" id="KW-0808">Transferase</keyword>
<dbReference type="SMART" id="SM00220">
    <property type="entry name" value="S_TKc"/>
    <property type="match status" value="1"/>
</dbReference>